<keyword evidence="2" id="KW-0238">DNA-binding</keyword>
<dbReference type="PROSITE" id="PS50949">
    <property type="entry name" value="HTH_GNTR"/>
    <property type="match status" value="1"/>
</dbReference>
<keyword evidence="1" id="KW-0805">Transcription regulation</keyword>
<evidence type="ECO:0000256" key="4">
    <source>
        <dbReference type="SAM" id="MobiDB-lite"/>
    </source>
</evidence>
<dbReference type="EMBL" id="JAJVKT010000002">
    <property type="protein sequence ID" value="MCE7507408.1"/>
    <property type="molecule type" value="Genomic_DNA"/>
</dbReference>
<evidence type="ECO:0000313" key="7">
    <source>
        <dbReference type="Proteomes" id="UP001107961"/>
    </source>
</evidence>
<dbReference type="SMART" id="SM00345">
    <property type="entry name" value="HTH_GNTR"/>
    <property type="match status" value="1"/>
</dbReference>
<protein>
    <submittedName>
        <fullName evidence="6">GntR family transcriptional regulator</fullName>
    </submittedName>
</protein>
<dbReference type="SUPFAM" id="SSF48008">
    <property type="entry name" value="GntR ligand-binding domain-like"/>
    <property type="match status" value="1"/>
</dbReference>
<dbReference type="PANTHER" id="PTHR43537:SF53">
    <property type="entry name" value="HTH-TYPE TRANSCRIPTIONAL REPRESSOR NANR"/>
    <property type="match status" value="1"/>
</dbReference>
<dbReference type="KEGG" id="axe:P40_00040"/>
<dbReference type="InterPro" id="IPR008920">
    <property type="entry name" value="TF_FadR/GntR_C"/>
</dbReference>
<evidence type="ECO:0000256" key="3">
    <source>
        <dbReference type="ARBA" id="ARBA00023163"/>
    </source>
</evidence>
<dbReference type="GO" id="GO:0003700">
    <property type="term" value="F:DNA-binding transcription factor activity"/>
    <property type="evidence" value="ECO:0007669"/>
    <property type="project" value="InterPro"/>
</dbReference>
<dbReference type="Pfam" id="PF07729">
    <property type="entry name" value="FCD"/>
    <property type="match status" value="1"/>
</dbReference>
<dbReference type="SMART" id="SM00895">
    <property type="entry name" value="FCD"/>
    <property type="match status" value="1"/>
</dbReference>
<feature type="compositionally biased region" description="Basic and acidic residues" evidence="4">
    <location>
        <begin position="22"/>
        <end position="33"/>
    </location>
</feature>
<dbReference type="GO" id="GO:0003677">
    <property type="term" value="F:DNA binding"/>
    <property type="evidence" value="ECO:0007669"/>
    <property type="project" value="UniProtKB-KW"/>
</dbReference>
<keyword evidence="3" id="KW-0804">Transcription</keyword>
<accession>A0A9Q3W1B0</accession>
<dbReference type="InterPro" id="IPR036388">
    <property type="entry name" value="WH-like_DNA-bd_sf"/>
</dbReference>
<sequence>MSSTSTKSNGRGRPKVRPPVLGDRKPTARASAAEKEQDIYDAIVASVMGQRLKPGTKLPELALCELFGVGRSLVQKVLQRLAHDHVVQLRPNRGAIVAMPSPEEVGQLFEARRALEASVLPLVAERATRTDYASLRRQLREEHKAMHRYAQTQWAGLASAFHLRLGELSGNPILYRYLSEIISRCSLVVALFQPPGNATCEHEEHVRVVDYLEQGNVRAAQREMKRHLIDLEHHIRLVEESTDQSLADILGLATE</sequence>
<dbReference type="RefSeq" id="WP_022997401.1">
    <property type="nucleotide sequence ID" value="NZ_CBDDTQ010000003.1"/>
</dbReference>
<dbReference type="GeneID" id="94684761"/>
<reference evidence="6" key="1">
    <citation type="submission" date="2022-01" db="EMBL/GenBank/DDBJ databases">
        <authorList>
            <person name="Karlyshev A.V."/>
            <person name="Jaspars M."/>
        </authorList>
    </citation>
    <scope>NUCLEOTIDE SEQUENCE</scope>
    <source>
        <strain evidence="6">AGSA3-2</strain>
    </source>
</reference>
<dbReference type="SUPFAM" id="SSF46785">
    <property type="entry name" value="Winged helix' DNA-binding domain"/>
    <property type="match status" value="1"/>
</dbReference>
<dbReference type="Gene3D" id="1.10.10.10">
    <property type="entry name" value="Winged helix-like DNA-binding domain superfamily/Winged helix DNA-binding domain"/>
    <property type="match status" value="1"/>
</dbReference>
<feature type="region of interest" description="Disordered" evidence="4">
    <location>
        <begin position="1"/>
        <end position="33"/>
    </location>
</feature>
<gene>
    <name evidence="6" type="ORF">LZG35_02080</name>
</gene>
<evidence type="ECO:0000256" key="1">
    <source>
        <dbReference type="ARBA" id="ARBA00023015"/>
    </source>
</evidence>
<organism evidence="6 7">
    <name type="scientific">Alloalcanivorax xenomutans</name>
    <dbReference type="NCBI Taxonomy" id="1094342"/>
    <lineage>
        <taxon>Bacteria</taxon>
        <taxon>Pseudomonadati</taxon>
        <taxon>Pseudomonadota</taxon>
        <taxon>Gammaproteobacteria</taxon>
        <taxon>Oceanospirillales</taxon>
        <taxon>Alcanivoracaceae</taxon>
        <taxon>Alloalcanivorax</taxon>
    </lineage>
</organism>
<dbReference type="Proteomes" id="UP001107961">
    <property type="component" value="Unassembled WGS sequence"/>
</dbReference>
<dbReference type="InterPro" id="IPR036390">
    <property type="entry name" value="WH_DNA-bd_sf"/>
</dbReference>
<dbReference type="CDD" id="cd07377">
    <property type="entry name" value="WHTH_GntR"/>
    <property type="match status" value="1"/>
</dbReference>
<feature type="domain" description="HTH gntR-type" evidence="5">
    <location>
        <begin position="33"/>
        <end position="100"/>
    </location>
</feature>
<dbReference type="Gene3D" id="1.20.120.530">
    <property type="entry name" value="GntR ligand-binding domain-like"/>
    <property type="match status" value="1"/>
</dbReference>
<evidence type="ECO:0000313" key="6">
    <source>
        <dbReference type="EMBL" id="MCE7507408.1"/>
    </source>
</evidence>
<evidence type="ECO:0000259" key="5">
    <source>
        <dbReference type="PROSITE" id="PS50949"/>
    </source>
</evidence>
<evidence type="ECO:0000256" key="2">
    <source>
        <dbReference type="ARBA" id="ARBA00023125"/>
    </source>
</evidence>
<dbReference type="PANTHER" id="PTHR43537">
    <property type="entry name" value="TRANSCRIPTIONAL REGULATOR, GNTR FAMILY"/>
    <property type="match status" value="1"/>
</dbReference>
<name>A0A9Q3W1B0_9GAMM</name>
<proteinExistence type="predicted"/>
<dbReference type="Pfam" id="PF00392">
    <property type="entry name" value="GntR"/>
    <property type="match status" value="1"/>
</dbReference>
<keyword evidence="7" id="KW-1185">Reference proteome</keyword>
<comment type="caution">
    <text evidence="6">The sequence shown here is derived from an EMBL/GenBank/DDBJ whole genome shotgun (WGS) entry which is preliminary data.</text>
</comment>
<dbReference type="InterPro" id="IPR011711">
    <property type="entry name" value="GntR_C"/>
</dbReference>
<dbReference type="AlphaFoldDB" id="A0A9Q3W1B0"/>
<dbReference type="InterPro" id="IPR000524">
    <property type="entry name" value="Tscrpt_reg_HTH_GntR"/>
</dbReference>